<accession>A0A936F021</accession>
<dbReference type="SUPFAM" id="SSF50182">
    <property type="entry name" value="Sm-like ribonucleoproteins"/>
    <property type="match status" value="1"/>
</dbReference>
<dbReference type="InterPro" id="IPR006685">
    <property type="entry name" value="MscS_channel_2nd"/>
</dbReference>
<evidence type="ECO:0000256" key="5">
    <source>
        <dbReference type="SAM" id="Coils"/>
    </source>
</evidence>
<reference evidence="10 11" key="1">
    <citation type="submission" date="2020-10" db="EMBL/GenBank/DDBJ databases">
        <title>Connecting structure to function with the recovery of over 1000 high-quality activated sludge metagenome-assembled genomes encoding full-length rRNA genes using long-read sequencing.</title>
        <authorList>
            <person name="Singleton C.M."/>
            <person name="Petriglieri F."/>
            <person name="Kristensen J.M."/>
            <person name="Kirkegaard R.H."/>
            <person name="Michaelsen T.Y."/>
            <person name="Andersen M.H."/>
            <person name="Karst S.M."/>
            <person name="Dueholm M.S."/>
            <person name="Nielsen P.H."/>
            <person name="Albertsen M."/>
        </authorList>
    </citation>
    <scope>NUCLEOTIDE SEQUENCE [LARGE SCALE GENOMIC DNA]</scope>
    <source>
        <strain evidence="10">OdNE_18-Q3-R46-58_MAXAC.008</strain>
    </source>
</reference>
<evidence type="ECO:0000259" key="9">
    <source>
        <dbReference type="Pfam" id="PF00924"/>
    </source>
</evidence>
<evidence type="ECO:0000256" key="1">
    <source>
        <dbReference type="ARBA" id="ARBA00004370"/>
    </source>
</evidence>
<feature type="transmembrane region" description="Helical" evidence="7">
    <location>
        <begin position="353"/>
        <end position="374"/>
    </location>
</feature>
<evidence type="ECO:0000313" key="11">
    <source>
        <dbReference type="Proteomes" id="UP000709959"/>
    </source>
</evidence>
<dbReference type="Gene3D" id="2.30.30.60">
    <property type="match status" value="1"/>
</dbReference>
<feature type="coiled-coil region" evidence="5">
    <location>
        <begin position="119"/>
        <end position="182"/>
    </location>
</feature>
<dbReference type="AlphaFoldDB" id="A0A936F021"/>
<comment type="caution">
    <text evidence="10">The sequence shown here is derived from an EMBL/GenBank/DDBJ whole genome shotgun (WGS) entry which is preliminary data.</text>
</comment>
<dbReference type="Pfam" id="PF00924">
    <property type="entry name" value="MS_channel_2nd"/>
    <property type="match status" value="1"/>
</dbReference>
<feature type="region of interest" description="Disordered" evidence="6">
    <location>
        <begin position="30"/>
        <end position="53"/>
    </location>
</feature>
<evidence type="ECO:0000256" key="6">
    <source>
        <dbReference type="SAM" id="MobiDB-lite"/>
    </source>
</evidence>
<sequence>MKIRPWIPALVLLLLAGSATAGWMWTREAPAPPSAESSATVKSAGPSGRGLRRTAHARERLVDQSPLLTARSLVPLATTPEERQLALQAERLGNHSVDLAFSDALRRAANAQPPQTPEIKQLSSAKAKAEEAVEAGQRLMQRLSRQLAAASGTMKDTLEDQLEVAKAQLDLDKDELETASSDLAKAGGDPQAKIKRLKEAHEAADRESTQAMLATKAPPLFQSGSLVGRILEWRAQRAKYERLDQARMEAQAKGQSLARRRAEVEAQANKEKEDREAAKFWAANLVKESAAAGGGPGRDQARSAVSYLQQYGEVQYRLATMARRVQDQQALADTYGTWMGLVDGYRNTALHRVLTQVLVILGLAILAYLLGLLIGRGFHRMNTGDRASVGAHKSVLKVILRVVVALAILLLTLGVPPQATTVFGLAGAGLTVALKDFIVAFFGWFILMGRNGIRVGDWVEIRGVGGEVVEIGLLRTVILETGSWSDAGHPTGRRVAFVNNFAIEGHFFNFSTSGKWMWDELRVLVPIGQDPYRVIDEVQRLVKQQTEANAKLAEAEWQQTAARYRVKAFTAVPGVQVVPGTSGMEVRARYITRAFERHDTRLRLNQAVVELMHGPRDTPEALPLKAEA</sequence>
<keyword evidence="3 7" id="KW-1133">Transmembrane helix</keyword>
<dbReference type="Proteomes" id="UP000709959">
    <property type="component" value="Unassembled WGS sequence"/>
</dbReference>
<dbReference type="GO" id="GO:0016020">
    <property type="term" value="C:membrane"/>
    <property type="evidence" value="ECO:0007669"/>
    <property type="project" value="UniProtKB-SubCell"/>
</dbReference>
<feature type="signal peptide" evidence="8">
    <location>
        <begin position="1"/>
        <end position="21"/>
    </location>
</feature>
<keyword evidence="4 7" id="KW-0472">Membrane</keyword>
<evidence type="ECO:0000256" key="2">
    <source>
        <dbReference type="ARBA" id="ARBA00022692"/>
    </source>
</evidence>
<dbReference type="GO" id="GO:0008381">
    <property type="term" value="F:mechanosensitive monoatomic ion channel activity"/>
    <property type="evidence" value="ECO:0007669"/>
    <property type="project" value="UniProtKB-ARBA"/>
</dbReference>
<feature type="chain" id="PRO_5037581048" evidence="8">
    <location>
        <begin position="22"/>
        <end position="628"/>
    </location>
</feature>
<dbReference type="PANTHER" id="PTHR30566:SF5">
    <property type="entry name" value="MECHANOSENSITIVE ION CHANNEL PROTEIN 1, MITOCHONDRIAL-RELATED"/>
    <property type="match status" value="1"/>
</dbReference>
<keyword evidence="5" id="KW-0175">Coiled coil</keyword>
<evidence type="ECO:0000256" key="3">
    <source>
        <dbReference type="ARBA" id="ARBA00022989"/>
    </source>
</evidence>
<dbReference type="EMBL" id="JADKCH010000001">
    <property type="protein sequence ID" value="MBK8571632.1"/>
    <property type="molecule type" value="Genomic_DNA"/>
</dbReference>
<dbReference type="InterPro" id="IPR023408">
    <property type="entry name" value="MscS_beta-dom_sf"/>
</dbReference>
<gene>
    <name evidence="10" type="ORF">IPN91_03100</name>
</gene>
<comment type="subcellular location">
    <subcellularLocation>
        <location evidence="1">Membrane</location>
    </subcellularLocation>
</comment>
<proteinExistence type="predicted"/>
<name>A0A936F021_9BACT</name>
<dbReference type="InterPro" id="IPR010920">
    <property type="entry name" value="LSM_dom_sf"/>
</dbReference>
<protein>
    <submittedName>
        <fullName evidence="10">Mechanosensitive ion channel</fullName>
    </submittedName>
</protein>
<feature type="transmembrane region" description="Helical" evidence="7">
    <location>
        <begin position="422"/>
        <end position="447"/>
    </location>
</feature>
<keyword evidence="2 7" id="KW-0812">Transmembrane</keyword>
<dbReference type="PANTHER" id="PTHR30566">
    <property type="entry name" value="YNAI-RELATED MECHANOSENSITIVE ION CHANNEL"/>
    <property type="match status" value="1"/>
</dbReference>
<keyword evidence="8" id="KW-0732">Signal</keyword>
<organism evidence="10 11">
    <name type="scientific">Candidatus Geothrix odensensis</name>
    <dbReference type="NCBI Taxonomy" id="2954440"/>
    <lineage>
        <taxon>Bacteria</taxon>
        <taxon>Pseudomonadati</taxon>
        <taxon>Acidobacteriota</taxon>
        <taxon>Holophagae</taxon>
        <taxon>Holophagales</taxon>
        <taxon>Holophagaceae</taxon>
        <taxon>Geothrix</taxon>
    </lineage>
</organism>
<evidence type="ECO:0000256" key="8">
    <source>
        <dbReference type="SAM" id="SignalP"/>
    </source>
</evidence>
<evidence type="ECO:0000256" key="4">
    <source>
        <dbReference type="ARBA" id="ARBA00023136"/>
    </source>
</evidence>
<feature type="domain" description="Mechanosensitive ion channel MscS" evidence="9">
    <location>
        <begin position="440"/>
        <end position="478"/>
    </location>
</feature>
<evidence type="ECO:0000256" key="7">
    <source>
        <dbReference type="SAM" id="Phobius"/>
    </source>
</evidence>
<feature type="transmembrane region" description="Helical" evidence="7">
    <location>
        <begin position="395"/>
        <end position="416"/>
    </location>
</feature>
<evidence type="ECO:0000313" key="10">
    <source>
        <dbReference type="EMBL" id="MBK8571632.1"/>
    </source>
</evidence>